<dbReference type="InterPro" id="IPR003395">
    <property type="entry name" value="RecF/RecN/SMC_N"/>
</dbReference>
<dbReference type="PANTHER" id="PTHR43977">
    <property type="entry name" value="STRUCTURAL MAINTENANCE OF CHROMOSOMES PROTEIN 3"/>
    <property type="match status" value="1"/>
</dbReference>
<proteinExistence type="predicted"/>
<name>A0A382CLQ0_9ZZZZ</name>
<feature type="non-terminal residue" evidence="4">
    <location>
        <position position="581"/>
    </location>
</feature>
<dbReference type="InterPro" id="IPR027417">
    <property type="entry name" value="P-loop_NTPase"/>
</dbReference>
<evidence type="ECO:0000259" key="3">
    <source>
        <dbReference type="Pfam" id="PF02463"/>
    </source>
</evidence>
<dbReference type="Gene3D" id="1.20.1060.20">
    <property type="match status" value="1"/>
</dbReference>
<dbReference type="Gene3D" id="3.40.50.300">
    <property type="entry name" value="P-loop containing nucleotide triphosphate hydrolases"/>
    <property type="match status" value="1"/>
</dbReference>
<dbReference type="GO" id="GO:0005694">
    <property type="term" value="C:chromosome"/>
    <property type="evidence" value="ECO:0007669"/>
    <property type="project" value="InterPro"/>
</dbReference>
<dbReference type="Gene3D" id="1.20.5.170">
    <property type="match status" value="1"/>
</dbReference>
<accession>A0A382CLQ0</accession>
<keyword evidence="1 2" id="KW-0175">Coiled coil</keyword>
<protein>
    <recommendedName>
        <fullName evidence="3">RecF/RecN/SMC N-terminal domain-containing protein</fullName>
    </recommendedName>
</protein>
<dbReference type="InterPro" id="IPR036277">
    <property type="entry name" value="SMC_hinge_sf"/>
</dbReference>
<dbReference type="GO" id="GO:0005524">
    <property type="term" value="F:ATP binding"/>
    <property type="evidence" value="ECO:0007669"/>
    <property type="project" value="InterPro"/>
</dbReference>
<feature type="coiled-coil region" evidence="2">
    <location>
        <begin position="395"/>
        <end position="436"/>
    </location>
</feature>
<reference evidence="4" key="1">
    <citation type="submission" date="2018-05" db="EMBL/GenBank/DDBJ databases">
        <authorList>
            <person name="Lanie J.A."/>
            <person name="Ng W.-L."/>
            <person name="Kazmierczak K.M."/>
            <person name="Andrzejewski T.M."/>
            <person name="Davidsen T.M."/>
            <person name="Wayne K.J."/>
            <person name="Tettelin H."/>
            <person name="Glass J.I."/>
            <person name="Rusch D."/>
            <person name="Podicherti R."/>
            <person name="Tsui H.-C.T."/>
            <person name="Winkler M.E."/>
        </authorList>
    </citation>
    <scope>NUCLEOTIDE SEQUENCE</scope>
</reference>
<dbReference type="EMBL" id="UINC01035020">
    <property type="protein sequence ID" value="SVB26754.1"/>
    <property type="molecule type" value="Genomic_DNA"/>
</dbReference>
<evidence type="ECO:0000313" key="4">
    <source>
        <dbReference type="EMBL" id="SVB26754.1"/>
    </source>
</evidence>
<evidence type="ECO:0000256" key="1">
    <source>
        <dbReference type="ARBA" id="ARBA00023054"/>
    </source>
</evidence>
<dbReference type="AlphaFoldDB" id="A0A382CLQ0"/>
<feature type="domain" description="RecF/RecN/SMC N-terminal" evidence="3">
    <location>
        <begin position="3"/>
        <end position="136"/>
    </location>
</feature>
<feature type="coiled-coil region" evidence="2">
    <location>
        <begin position="167"/>
        <end position="310"/>
    </location>
</feature>
<organism evidence="4">
    <name type="scientific">marine metagenome</name>
    <dbReference type="NCBI Taxonomy" id="408172"/>
    <lineage>
        <taxon>unclassified sequences</taxon>
        <taxon>metagenomes</taxon>
        <taxon>ecological metagenomes</taxon>
    </lineage>
</organism>
<gene>
    <name evidence="4" type="ORF">METZ01_LOCUS179608</name>
</gene>
<dbReference type="SUPFAM" id="SSF57997">
    <property type="entry name" value="Tropomyosin"/>
    <property type="match status" value="1"/>
</dbReference>
<dbReference type="GO" id="GO:0051276">
    <property type="term" value="P:chromosome organization"/>
    <property type="evidence" value="ECO:0007669"/>
    <property type="project" value="InterPro"/>
</dbReference>
<sequence length="581" mass="64562">MKLRSINLRGFKSFADATVIDFHQGITAIVGPNGCGKSNISDAIRWVLGEQRPSAIRGGKMEEAIFQGSLNRRPVNRGAVSMVVTNEDGALPVSFTEVEIGRTVYRDGGSDYSLNRSTCRLRDVLDMCRDTGLGANAYSVIENRMIDAILSDRAEERRQLFEEASGVGKYKDRRKAALRRMERAETDLTRLEDLIGEVKTKVRSLARQKGKAERYGALRTRRLSVEVAVVRNELDGLHGRLEDLEAKLSGTVSTNHGMIVQLRASESKHEKLRLEEVSAERDRAEKAAILDQVRNQLVQWERDLAVAEERRGYIERRLVNIGEEREVFQARLQDVTDELVILDKTGGDNELAVAEVGSSLERQTQLTADAYGRLDEARRCVEEKEHQERDLVRKGAQLEGDAEAADGQAAELERRIRRIDAELSDTSNALSDLESQGDLFATRVDGLEDVVKKKRKCLASAKDVSKASRTSLEEVRKRDHDAAKLCHGLAAEVTALRTLEEDQERIDPVGKAVLALDDEGVVGSLLDFMDVPDELGAAVEGYLGTAVRSLVVRDSGTIKRLAEWFSDEWKEGGGLILLPLD</sequence>
<dbReference type="SUPFAM" id="SSF75553">
    <property type="entry name" value="Smc hinge domain"/>
    <property type="match status" value="1"/>
</dbReference>
<dbReference type="Pfam" id="PF02463">
    <property type="entry name" value="SMC_N"/>
    <property type="match status" value="1"/>
</dbReference>
<evidence type="ECO:0000256" key="2">
    <source>
        <dbReference type="SAM" id="Coils"/>
    </source>
</evidence>
<dbReference type="SUPFAM" id="SSF52540">
    <property type="entry name" value="P-loop containing nucleoside triphosphate hydrolases"/>
    <property type="match status" value="1"/>
</dbReference>